<comment type="caution">
    <text evidence="1">The sequence shown here is derived from an EMBL/GenBank/DDBJ whole genome shotgun (WGS) entry which is preliminary data.</text>
</comment>
<reference evidence="1" key="1">
    <citation type="submission" date="2019-08" db="EMBL/GenBank/DDBJ databases">
        <authorList>
            <person name="Kucharzyk K."/>
            <person name="Murdoch R.W."/>
            <person name="Higgins S."/>
            <person name="Loffler F."/>
        </authorList>
    </citation>
    <scope>NUCLEOTIDE SEQUENCE</scope>
</reference>
<name>A0A645IG46_9ZZZZ</name>
<gene>
    <name evidence="1" type="ORF">SDC9_197434</name>
</gene>
<dbReference type="EMBL" id="VSSQ01113402">
    <property type="protein sequence ID" value="MPN49812.1"/>
    <property type="molecule type" value="Genomic_DNA"/>
</dbReference>
<dbReference type="AlphaFoldDB" id="A0A645IG46"/>
<proteinExistence type="predicted"/>
<evidence type="ECO:0000313" key="1">
    <source>
        <dbReference type="EMBL" id="MPN49812.1"/>
    </source>
</evidence>
<sequence length="153" mass="16843">MGSSSRLNRKRVTAFRLPVASTRHCTIRKLSSARFHCGLIDVTLIRLSCAQVSTPFSSFCSACDKSTGSVLVCMPSHRVRSVASREMRARPSVTFFLRSAIRAERAFHEACNGVISSLSAANRPSAASARISSNCCRFLMFNPHLLRSIESQM</sequence>
<organism evidence="1">
    <name type="scientific">bioreactor metagenome</name>
    <dbReference type="NCBI Taxonomy" id="1076179"/>
    <lineage>
        <taxon>unclassified sequences</taxon>
        <taxon>metagenomes</taxon>
        <taxon>ecological metagenomes</taxon>
    </lineage>
</organism>
<accession>A0A645IG46</accession>
<protein>
    <submittedName>
        <fullName evidence="1">Uncharacterized protein</fullName>
    </submittedName>
</protein>